<reference evidence="2" key="3">
    <citation type="submission" date="2018-05" db="EMBL/GenBank/DDBJ databases">
        <title>OgluRS3 (Oryza glumaepatula Reference Sequence Version 3).</title>
        <authorList>
            <person name="Zhang J."/>
            <person name="Kudrna D."/>
            <person name="Lee S."/>
            <person name="Talag J."/>
            <person name="Welchert J."/>
            <person name="Wing R.A."/>
        </authorList>
    </citation>
    <scope>NUCLEOTIDE SEQUENCE [LARGE SCALE GENOMIC DNA]</scope>
</reference>
<reference evidence="2" key="1">
    <citation type="submission" date="2013-08" db="EMBL/GenBank/DDBJ databases">
        <title>Oryza genome evolution.</title>
        <authorList>
            <person name="Wing R.A."/>
            <person name="Panaud O."/>
            <person name="Oliveira A.C."/>
        </authorList>
    </citation>
    <scope>NUCLEOTIDE SEQUENCE</scope>
</reference>
<dbReference type="Proteomes" id="UP000026961">
    <property type="component" value="Chromosome 1"/>
</dbReference>
<sequence length="61" mass="5732">MDEMLACSRAAARDADAASSRTAVGTAPAGVTGSAPTCSRAAAGAEASPGAGLLREAAPDA</sequence>
<dbReference type="EnsemblPlants" id="OGLUM01G45260.1">
    <property type="protein sequence ID" value="OGLUM01G45260.1"/>
    <property type="gene ID" value="OGLUM01G45260"/>
</dbReference>
<evidence type="ECO:0000256" key="1">
    <source>
        <dbReference type="SAM" id="MobiDB-lite"/>
    </source>
</evidence>
<name>A0A0D9YIV8_9ORYZ</name>
<reference evidence="2" key="2">
    <citation type="submission" date="2015-04" db="UniProtKB">
        <authorList>
            <consortium name="EnsemblPlants"/>
        </authorList>
    </citation>
    <scope>IDENTIFICATION</scope>
</reference>
<proteinExistence type="predicted"/>
<organism evidence="2">
    <name type="scientific">Oryza glumipatula</name>
    <dbReference type="NCBI Taxonomy" id="40148"/>
    <lineage>
        <taxon>Eukaryota</taxon>
        <taxon>Viridiplantae</taxon>
        <taxon>Streptophyta</taxon>
        <taxon>Embryophyta</taxon>
        <taxon>Tracheophyta</taxon>
        <taxon>Spermatophyta</taxon>
        <taxon>Magnoliopsida</taxon>
        <taxon>Liliopsida</taxon>
        <taxon>Poales</taxon>
        <taxon>Poaceae</taxon>
        <taxon>BOP clade</taxon>
        <taxon>Oryzoideae</taxon>
        <taxon>Oryzeae</taxon>
        <taxon>Oryzinae</taxon>
        <taxon>Oryza</taxon>
    </lineage>
</organism>
<dbReference type="Gramene" id="OGLUM01G45260.1">
    <property type="protein sequence ID" value="OGLUM01G45260.1"/>
    <property type="gene ID" value="OGLUM01G45260"/>
</dbReference>
<dbReference type="AlphaFoldDB" id="A0A0D9YIV8"/>
<accession>A0A0D9YIV8</accession>
<evidence type="ECO:0000313" key="2">
    <source>
        <dbReference type="EnsemblPlants" id="OGLUM01G45260.1"/>
    </source>
</evidence>
<evidence type="ECO:0000313" key="3">
    <source>
        <dbReference type="Proteomes" id="UP000026961"/>
    </source>
</evidence>
<protein>
    <submittedName>
        <fullName evidence="2">Uncharacterized protein</fullName>
    </submittedName>
</protein>
<keyword evidence="3" id="KW-1185">Reference proteome</keyword>
<feature type="region of interest" description="Disordered" evidence="1">
    <location>
        <begin position="14"/>
        <end position="37"/>
    </location>
</feature>
<dbReference type="HOGENOM" id="CLU_2926365_0_0_1"/>